<keyword evidence="6 15" id="KW-0808">Transferase</keyword>
<organism evidence="15 16">
    <name type="scientific">Noviherbaspirillum cavernae</name>
    <dbReference type="NCBI Taxonomy" id="2320862"/>
    <lineage>
        <taxon>Bacteria</taxon>
        <taxon>Pseudomonadati</taxon>
        <taxon>Pseudomonadota</taxon>
        <taxon>Betaproteobacteria</taxon>
        <taxon>Burkholderiales</taxon>
        <taxon>Oxalobacteraceae</taxon>
        <taxon>Noviherbaspirillum</taxon>
    </lineage>
</organism>
<keyword evidence="3" id="KW-1003">Cell membrane</keyword>
<proteinExistence type="inferred from homology"/>
<feature type="region of interest" description="Disordered" evidence="14">
    <location>
        <begin position="329"/>
        <end position="349"/>
    </location>
</feature>
<dbReference type="InterPro" id="IPR002201">
    <property type="entry name" value="Glyco_trans_9"/>
</dbReference>
<dbReference type="InterPro" id="IPR051199">
    <property type="entry name" value="LPS_LOS_Heptosyltrfase"/>
</dbReference>
<comment type="caution">
    <text evidence="15">The sequence shown here is derived from an EMBL/GenBank/DDBJ whole genome shotgun (WGS) entry which is preliminary data.</text>
</comment>
<evidence type="ECO:0000313" key="15">
    <source>
        <dbReference type="EMBL" id="RJG05124.1"/>
    </source>
</evidence>
<reference evidence="15 16" key="1">
    <citation type="submission" date="2018-09" db="EMBL/GenBank/DDBJ databases">
        <authorList>
            <person name="Zhu H."/>
        </authorList>
    </citation>
    <scope>NUCLEOTIDE SEQUENCE [LARGE SCALE GENOMIC DNA]</scope>
    <source>
        <strain evidence="15 16">K2R10-39</strain>
    </source>
</reference>
<dbReference type="InterPro" id="IPR011908">
    <property type="entry name" value="LipoPS_heptosylTferase-I"/>
</dbReference>
<keyword evidence="16" id="KW-1185">Reference proteome</keyword>
<dbReference type="CDD" id="cd03789">
    <property type="entry name" value="GT9_LPS_heptosyltransferase"/>
    <property type="match status" value="1"/>
</dbReference>
<keyword evidence="8" id="KW-0472">Membrane</keyword>
<comment type="pathway">
    <text evidence="2">Bacterial outer membrane biogenesis; LPS core biosynthesis.</text>
</comment>
<evidence type="ECO:0000256" key="3">
    <source>
        <dbReference type="ARBA" id="ARBA00022475"/>
    </source>
</evidence>
<dbReference type="EMBL" id="QYUN01000002">
    <property type="protein sequence ID" value="RJG05124.1"/>
    <property type="molecule type" value="Genomic_DNA"/>
</dbReference>
<evidence type="ECO:0000256" key="12">
    <source>
        <dbReference type="ARBA" id="ARBA00044330"/>
    </source>
</evidence>
<dbReference type="GO" id="GO:0005886">
    <property type="term" value="C:plasma membrane"/>
    <property type="evidence" value="ECO:0007669"/>
    <property type="project" value="UniProtKB-SubCell"/>
</dbReference>
<dbReference type="Pfam" id="PF01075">
    <property type="entry name" value="Glyco_transf_9"/>
    <property type="match status" value="1"/>
</dbReference>
<dbReference type="EC" id="2.4.99.23" evidence="10"/>
<keyword evidence="7" id="KW-0448">Lipopolysaccharide biosynthesis</keyword>
<evidence type="ECO:0000256" key="6">
    <source>
        <dbReference type="ARBA" id="ARBA00022679"/>
    </source>
</evidence>
<dbReference type="GO" id="GO:0009244">
    <property type="term" value="P:lipopolysaccharide core region biosynthetic process"/>
    <property type="evidence" value="ECO:0007669"/>
    <property type="project" value="InterPro"/>
</dbReference>
<dbReference type="AlphaFoldDB" id="A0A418WY06"/>
<comment type="catalytic activity">
    <reaction evidence="13">
        <text>an alpha-Kdo-(2-&gt;4)-alpha-Kdo-(2-&gt;6)-lipid A + ADP-L-glycero-beta-D-manno-heptose = an L-alpha-D-Hep-(1-&gt;5)-[alpha-Kdo-(2-&gt;4)]-alpha-Kdo-(2-&gt;6)-lipid A + ADP + H(+)</text>
        <dbReference type="Rhea" id="RHEA:74067"/>
        <dbReference type="ChEBI" id="CHEBI:15378"/>
        <dbReference type="ChEBI" id="CHEBI:61506"/>
        <dbReference type="ChEBI" id="CHEBI:176431"/>
        <dbReference type="ChEBI" id="CHEBI:193068"/>
        <dbReference type="ChEBI" id="CHEBI:456216"/>
        <dbReference type="EC" id="2.4.99.23"/>
    </reaction>
</comment>
<evidence type="ECO:0000256" key="9">
    <source>
        <dbReference type="ARBA" id="ARBA00043995"/>
    </source>
</evidence>
<dbReference type="Proteomes" id="UP000285190">
    <property type="component" value="Unassembled WGS sequence"/>
</dbReference>
<dbReference type="GO" id="GO:0008713">
    <property type="term" value="F:ADP-heptose-lipopolysaccharide heptosyltransferase activity"/>
    <property type="evidence" value="ECO:0007669"/>
    <property type="project" value="TreeGrafter"/>
</dbReference>
<dbReference type="GO" id="GO:0005829">
    <property type="term" value="C:cytosol"/>
    <property type="evidence" value="ECO:0007669"/>
    <property type="project" value="TreeGrafter"/>
</dbReference>
<evidence type="ECO:0000256" key="2">
    <source>
        <dbReference type="ARBA" id="ARBA00004713"/>
    </source>
</evidence>
<comment type="similarity">
    <text evidence="9">Belongs to the glycosyltransferase 9 family.</text>
</comment>
<dbReference type="NCBIfam" id="TIGR02193">
    <property type="entry name" value="heptsyl_trn_I"/>
    <property type="match status" value="1"/>
</dbReference>
<keyword evidence="5" id="KW-0328">Glycosyltransferase</keyword>
<gene>
    <name evidence="15" type="primary">waaC</name>
    <name evidence="15" type="ORF">D3870_03015</name>
</gene>
<protein>
    <recommendedName>
        <fullName evidence="11">Lipopolysaccharide heptosyltransferase 1</fullName>
        <ecNumber evidence="10">2.4.99.23</ecNumber>
    </recommendedName>
    <alternativeName>
        <fullName evidence="12">ADP-heptose:lipopolysaccharide heptosyltransferase I</fullName>
    </alternativeName>
</protein>
<comment type="subcellular location">
    <subcellularLocation>
        <location evidence="1">Cell inner membrane</location>
        <topology evidence="1">Peripheral membrane protein</topology>
        <orientation evidence="1">Cytoplasmic side</orientation>
    </subcellularLocation>
</comment>
<dbReference type="OrthoDB" id="9767552at2"/>
<name>A0A418WY06_9BURK</name>
<evidence type="ECO:0000256" key="13">
    <source>
        <dbReference type="ARBA" id="ARBA00049201"/>
    </source>
</evidence>
<evidence type="ECO:0000256" key="11">
    <source>
        <dbReference type="ARBA" id="ARBA00044190"/>
    </source>
</evidence>
<sequence length="349" mass="38328">MNILIVRVSSLGDVVHNMPMVADILRHHPDANIDWVVEEAYVSLVRLNRGVRNIIPFALRRWRKSLLSQQTRAEMRDFYRKLRGERYDYIFDTQGLLKTGVVMGLAHAAPGGKRIGLANATEGSGYEGASRIFHTISVPVDPRTHGVLRARIVTAAALGHTIDTPADFNMDAPDAASASWLPQQPYVVFFHGTARAAKRWDDANWIRLAQFLEPHGMPILLPWGSEAERQAAEHLAANMKHARVLPRLPMMEAVVLAQKAAFAIGVDTGLTHIAAAFNRPTVELYCDSPRWKTEGNWSDNIINLGDLGQPPTVAEVEAALQTLMAASGKRSGGNLKDAAPAAMTGRQPD</sequence>
<keyword evidence="4" id="KW-0997">Cell inner membrane</keyword>
<evidence type="ECO:0000256" key="4">
    <source>
        <dbReference type="ARBA" id="ARBA00022519"/>
    </source>
</evidence>
<dbReference type="RefSeq" id="WP_119736560.1">
    <property type="nucleotide sequence ID" value="NZ_QYUN01000002.1"/>
</dbReference>
<dbReference type="PANTHER" id="PTHR30160">
    <property type="entry name" value="TETRAACYLDISACCHARIDE 4'-KINASE-RELATED"/>
    <property type="match status" value="1"/>
</dbReference>
<dbReference type="PANTHER" id="PTHR30160:SF19">
    <property type="entry name" value="LIPOPOLYSACCHARIDE HEPTOSYLTRANSFERASE 1"/>
    <property type="match status" value="1"/>
</dbReference>
<evidence type="ECO:0000256" key="10">
    <source>
        <dbReference type="ARBA" id="ARBA00044041"/>
    </source>
</evidence>
<evidence type="ECO:0000256" key="14">
    <source>
        <dbReference type="SAM" id="MobiDB-lite"/>
    </source>
</evidence>
<dbReference type="Gene3D" id="3.40.50.2000">
    <property type="entry name" value="Glycogen Phosphorylase B"/>
    <property type="match status" value="2"/>
</dbReference>
<evidence type="ECO:0000256" key="7">
    <source>
        <dbReference type="ARBA" id="ARBA00022985"/>
    </source>
</evidence>
<evidence type="ECO:0000256" key="8">
    <source>
        <dbReference type="ARBA" id="ARBA00023136"/>
    </source>
</evidence>
<evidence type="ECO:0000313" key="16">
    <source>
        <dbReference type="Proteomes" id="UP000285190"/>
    </source>
</evidence>
<evidence type="ECO:0000256" key="5">
    <source>
        <dbReference type="ARBA" id="ARBA00022676"/>
    </source>
</evidence>
<dbReference type="SUPFAM" id="SSF53756">
    <property type="entry name" value="UDP-Glycosyltransferase/glycogen phosphorylase"/>
    <property type="match status" value="1"/>
</dbReference>
<evidence type="ECO:0000256" key="1">
    <source>
        <dbReference type="ARBA" id="ARBA00004515"/>
    </source>
</evidence>
<accession>A0A418WY06</accession>